<protein>
    <submittedName>
        <fullName evidence="1">Endonuclease-reverse transcriptase</fullName>
    </submittedName>
</protein>
<keyword evidence="2" id="KW-1185">Reference proteome</keyword>
<gene>
    <name evidence="1" type="ORF">ElyMa_004324800</name>
</gene>
<proteinExistence type="predicted"/>
<keyword evidence="1" id="KW-0540">Nuclease</keyword>
<dbReference type="InterPro" id="IPR036691">
    <property type="entry name" value="Endo/exonu/phosph_ase_sf"/>
</dbReference>
<dbReference type="EMBL" id="BMAT01008729">
    <property type="protein sequence ID" value="GFR91327.1"/>
    <property type="molecule type" value="Genomic_DNA"/>
</dbReference>
<dbReference type="AlphaFoldDB" id="A0AAV4GZZ3"/>
<organism evidence="1 2">
    <name type="scientific">Elysia marginata</name>
    <dbReference type="NCBI Taxonomy" id="1093978"/>
    <lineage>
        <taxon>Eukaryota</taxon>
        <taxon>Metazoa</taxon>
        <taxon>Spiralia</taxon>
        <taxon>Lophotrochozoa</taxon>
        <taxon>Mollusca</taxon>
        <taxon>Gastropoda</taxon>
        <taxon>Heterobranchia</taxon>
        <taxon>Euthyneura</taxon>
        <taxon>Panpulmonata</taxon>
        <taxon>Sacoglossa</taxon>
        <taxon>Placobranchoidea</taxon>
        <taxon>Plakobranchidae</taxon>
        <taxon>Elysia</taxon>
    </lineage>
</organism>
<dbReference type="GO" id="GO:0004519">
    <property type="term" value="F:endonuclease activity"/>
    <property type="evidence" value="ECO:0007669"/>
    <property type="project" value="UniProtKB-KW"/>
</dbReference>
<evidence type="ECO:0000313" key="1">
    <source>
        <dbReference type="EMBL" id="GFR91327.1"/>
    </source>
</evidence>
<accession>A0AAV4GZZ3</accession>
<name>A0AAV4GZZ3_9GAST</name>
<reference evidence="1 2" key="1">
    <citation type="journal article" date="2021" name="Elife">
        <title>Chloroplast acquisition without the gene transfer in kleptoplastic sea slugs, Plakobranchus ocellatus.</title>
        <authorList>
            <person name="Maeda T."/>
            <person name="Takahashi S."/>
            <person name="Yoshida T."/>
            <person name="Shimamura S."/>
            <person name="Takaki Y."/>
            <person name="Nagai Y."/>
            <person name="Toyoda A."/>
            <person name="Suzuki Y."/>
            <person name="Arimoto A."/>
            <person name="Ishii H."/>
            <person name="Satoh N."/>
            <person name="Nishiyama T."/>
            <person name="Hasebe M."/>
            <person name="Maruyama T."/>
            <person name="Minagawa J."/>
            <person name="Obokata J."/>
            <person name="Shigenobu S."/>
        </authorList>
    </citation>
    <scope>NUCLEOTIDE SEQUENCE [LARGE SCALE GENOMIC DNA]</scope>
</reference>
<evidence type="ECO:0000313" key="2">
    <source>
        <dbReference type="Proteomes" id="UP000762676"/>
    </source>
</evidence>
<sequence>MNAKVGEGEDRECGIGPFGLGIRNERGDMLATFCQTNNLTVANTLFEQPKRRRYTWISPDQKIRNQIHYIMVDKGQVSTVLRSKTLPGADCDKDHMLVIAILRLKQMRYPRVKQAVRFDTDKLSDPETAQIVKVELSNRFDALLKVWEKEDSIPEVIWNSMGRKKKRKEKPFISDEVIQLASQKSQALKARKLEECKRPKAEIKQKIRRDKREWLEQEC</sequence>
<comment type="caution">
    <text evidence="1">The sequence shown here is derived from an EMBL/GenBank/DDBJ whole genome shotgun (WGS) entry which is preliminary data.</text>
</comment>
<dbReference type="Proteomes" id="UP000762676">
    <property type="component" value="Unassembled WGS sequence"/>
</dbReference>
<dbReference type="Gene3D" id="3.60.10.10">
    <property type="entry name" value="Endonuclease/exonuclease/phosphatase"/>
    <property type="match status" value="1"/>
</dbReference>
<keyword evidence="1" id="KW-0255">Endonuclease</keyword>
<keyword evidence="1" id="KW-0378">Hydrolase</keyword>